<name>A0ABQ1GYU0_9BACL</name>
<dbReference type="EMBL" id="BMHF01000027">
    <property type="protein sequence ID" value="GGA53194.1"/>
    <property type="molecule type" value="Genomic_DNA"/>
</dbReference>
<gene>
    <name evidence="1" type="ORF">GCM10010917_43010</name>
</gene>
<organism evidence="1 2">
    <name type="scientific">Paenibacillus physcomitrellae</name>
    <dbReference type="NCBI Taxonomy" id="1619311"/>
    <lineage>
        <taxon>Bacteria</taxon>
        <taxon>Bacillati</taxon>
        <taxon>Bacillota</taxon>
        <taxon>Bacilli</taxon>
        <taxon>Bacillales</taxon>
        <taxon>Paenibacillaceae</taxon>
        <taxon>Paenibacillus</taxon>
    </lineage>
</organism>
<comment type="caution">
    <text evidence="1">The sequence shown here is derived from an EMBL/GenBank/DDBJ whole genome shotgun (WGS) entry which is preliminary data.</text>
</comment>
<protein>
    <submittedName>
        <fullName evidence="1">Uncharacterized protein</fullName>
    </submittedName>
</protein>
<keyword evidence="2" id="KW-1185">Reference proteome</keyword>
<dbReference type="Proteomes" id="UP000609323">
    <property type="component" value="Unassembled WGS sequence"/>
</dbReference>
<accession>A0ABQ1GYU0</accession>
<reference evidence="2" key="1">
    <citation type="journal article" date="2019" name="Int. J. Syst. Evol. Microbiol.">
        <title>The Global Catalogue of Microorganisms (GCM) 10K type strain sequencing project: providing services to taxonomists for standard genome sequencing and annotation.</title>
        <authorList>
            <consortium name="The Broad Institute Genomics Platform"/>
            <consortium name="The Broad Institute Genome Sequencing Center for Infectious Disease"/>
            <person name="Wu L."/>
            <person name="Ma J."/>
        </authorList>
    </citation>
    <scope>NUCLEOTIDE SEQUENCE [LARGE SCALE GENOMIC DNA]</scope>
    <source>
        <strain evidence="2">CGMCC 1.15044</strain>
    </source>
</reference>
<proteinExistence type="predicted"/>
<evidence type="ECO:0000313" key="2">
    <source>
        <dbReference type="Proteomes" id="UP000609323"/>
    </source>
</evidence>
<evidence type="ECO:0000313" key="1">
    <source>
        <dbReference type="EMBL" id="GGA53194.1"/>
    </source>
</evidence>
<sequence length="53" mass="6157">MEQALYVLAHTCKREPEAGTTEQSYRSLFPIALRRSFLYTLRPRVWGRCGPTV</sequence>